<reference evidence="12" key="1">
    <citation type="submission" date="2021-02" db="EMBL/GenBank/DDBJ databases">
        <authorList>
            <person name="Dougan E. K."/>
            <person name="Rhodes N."/>
            <person name="Thang M."/>
            <person name="Chan C."/>
        </authorList>
    </citation>
    <scope>NUCLEOTIDE SEQUENCE</scope>
</reference>
<keyword evidence="13" id="KW-1185">Reference proteome</keyword>
<feature type="region of interest" description="Disordered" evidence="10">
    <location>
        <begin position="305"/>
        <end position="332"/>
    </location>
</feature>
<dbReference type="SUPFAM" id="SSF53098">
    <property type="entry name" value="Ribonuclease H-like"/>
    <property type="match status" value="1"/>
</dbReference>
<evidence type="ECO:0000256" key="10">
    <source>
        <dbReference type="SAM" id="MobiDB-lite"/>
    </source>
</evidence>
<dbReference type="OrthoDB" id="1645289at2759"/>
<keyword evidence="4" id="KW-0949">S-adenosyl-L-methionine</keyword>
<dbReference type="InterPro" id="IPR030960">
    <property type="entry name" value="DHQS/DOIS_N"/>
</dbReference>
<name>A0A813D2G8_POLGL</name>
<dbReference type="GO" id="GO:0015074">
    <property type="term" value="P:DNA integration"/>
    <property type="evidence" value="ECO:0007669"/>
    <property type="project" value="InterPro"/>
</dbReference>
<dbReference type="InterPro" id="IPR029063">
    <property type="entry name" value="SAM-dependent_MTases_sf"/>
</dbReference>
<evidence type="ECO:0000256" key="7">
    <source>
        <dbReference type="ARBA" id="ARBA00023027"/>
    </source>
</evidence>
<dbReference type="Pfam" id="PF01761">
    <property type="entry name" value="DHQ_synthase"/>
    <property type="match status" value="1"/>
</dbReference>
<dbReference type="InterPro" id="IPR050071">
    <property type="entry name" value="Dehydroquinate_synthase"/>
</dbReference>
<dbReference type="GO" id="GO:0000166">
    <property type="term" value="F:nucleotide binding"/>
    <property type="evidence" value="ECO:0007669"/>
    <property type="project" value="UniProtKB-KW"/>
</dbReference>
<feature type="compositionally biased region" description="Basic and acidic residues" evidence="10">
    <location>
        <begin position="1726"/>
        <end position="1747"/>
    </location>
</feature>
<evidence type="ECO:0000256" key="3">
    <source>
        <dbReference type="ARBA" id="ARBA00022679"/>
    </source>
</evidence>
<organism evidence="12 13">
    <name type="scientific">Polarella glacialis</name>
    <name type="common">Dinoflagellate</name>
    <dbReference type="NCBI Taxonomy" id="89957"/>
    <lineage>
        <taxon>Eukaryota</taxon>
        <taxon>Sar</taxon>
        <taxon>Alveolata</taxon>
        <taxon>Dinophyceae</taxon>
        <taxon>Suessiales</taxon>
        <taxon>Suessiaceae</taxon>
        <taxon>Polarella</taxon>
    </lineage>
</organism>
<feature type="compositionally biased region" description="Acidic residues" evidence="10">
    <location>
        <begin position="86"/>
        <end position="100"/>
    </location>
</feature>
<evidence type="ECO:0000313" key="12">
    <source>
        <dbReference type="EMBL" id="CAE8581725.1"/>
    </source>
</evidence>
<dbReference type="GO" id="GO:0046872">
    <property type="term" value="F:metal ion binding"/>
    <property type="evidence" value="ECO:0007669"/>
    <property type="project" value="UniProtKB-KW"/>
</dbReference>
<sequence length="3244" mass="361054">MRAMRAGRGMPGDMPTPASRSSPGARRASTKSADAESSSAAASGPPATSAFPMYEEPPDSGEDPGRDQPGRPLRFFRPNGGPNDDGPGDDDHDDGNDEEPWNYNGYTGWHGWNYNDETRSETSSLYTERKKWRGGAPPACPDFEPDVHDDPQYYKKWCNKVERWKLRIGKHMPMKEAALLMFDAIKGDADLHIEDMTLDEYCHSGGVEFLVEGAVIEDYDYFVRAAGEPIRKAIYRLERLEGKMKNVGSRLQTDDYRGWKLLRAMMLPPSEHRQIMGKISDWDYKPITRKPSCPPARRTYIAENEPAGPEEQASEEGPSGDQEGEPGEGEADDQDVMNEILHQVHDVLTVAATKLRPLTNGRQFTTRGGRGAPSGKGGGGRRRSPEEIQEAKNNSTCSVCGLKGHWHEDPECKMAGSGKSARAYIATHVHDESPATAQPQSVFSTARSMGNDNTDSCKQQVRSSFFAYVATHRASDTVSARPQPRISFFNDQPATEEPAAMEVLMIRHVQPLPMQLSPSHEDHQVLQVSHTKSGFMVVDTACERTVVGQQFFDSLRSEWHASGLNIPMLDENEKYTFGSDMEFSSTRRAVLPASVKQQVFLLRTSIVSTSIPLLASKTALTLLGMILNLFHMTVSFVKLGIFDIKVIAVESGHLGVMINDWPINGFPRAADSWEERMICPPSWLRRWREMTVLYTALMDTVLYTPLIILMRCLARVAARPSHNDREFRALYPMMQYVSRLCEPQPIFDRPVCRCGAPMMNLKKDETNRLFWQRATYPRCAFQKDWKQRLDDPKSQRNTLKAKERCSHADESGAHTVKEYVAGRHGRLARCSQCSRRWKQDLSLGWVLYDDPPKSSGSSLPWPPPSAGPPAVRSTSRSSGSQLLQAPIPATPKAKVAAARLASAERKRPASSRATRFPGPAGQAVEVEKFSLESSDDEANQYDWERVEPAESPSHRTKHPSYVDVAEMCGGYAELTWQAHAHGLTAVAPIDHIYGADLSTQQGKARWKNMIVAQKPFCVFLELLCTNWSLFNENMNYSHRMDDLEELRKLDEPLVELAEWTVREQALGGRLWVLENPPKSRLWGHKKIERISTREGVESATGDMCNFNFRGERLGMLRLKGMKFVSNSKKIVKAINIRCQGGHVHERVEGMNTKDSQRYTPELAFALLSAVKDEIKDRRDSIRFQAREPTRASRMVPSSFENQRQSPTARPHAVYYVDIVRNADAWTDIMQELRDVMGNSTNWDMEVDHPLRRRLKVLIPWELDRVQGVRLPKARRSPSDLVWLHRGCVMVLNTGQLVLETDDRSKLAFPRKKFAIPVRLALFFYGAAPAAPGEVEQEVPEEEVRPPAIDVPRAFRAGEDIVFENLPVDKCPIPIRRVVARIHVNLAHPSKEDLVRYLQANGARPAAIYAAAALRCAVCIRNSKPRRHRPASLPDNSYGFGDKLCSDFVFMTDLKGTAYAVLGIICDLTLLRAGQRAPDRNPTTTWSLFVSLWLQPFGPPQLLVLDLDGAFQGIFQTNCEVIGIQIQYCPVESHWQIGRIERRNFAAAVITEKIVDANAVVGPEDLDIAILACFSAKNSLIRRCGRSPYQAAFGRAPRVPGMLLDDQSLVTTQHNVSVETRLARAAHMHWDGVKAMAEFEQSQALKQAIQRKTATLSNMDLLPGQRCAYWRDARKLKGAGRKAGETSKPGYILATFMMYDMGKEPAVGFEEWHPTAAELLELRKAEQSFREGQQADERHEGPPEHEPLIPDLMPADIAYAALAPLPLLLEAGGVAIPAPGVDSLEDLVMLETAESETGQSILSHAVARPDEMDLSLRSKRAASEDSEDQGPRKSACFELPVSAHAALRVTRRGLELQLRGDDLLETPYMYEGCASFKKLVEGLDEDELSQLTAASGPYSLLAESSDEEDTDGDEDPGTHEALVIGKSVVTAETNNDSDDEQPLSRAEVKQLQREIPWRDIIQMPKEDVAKFVAAIQKEELSWKKWKSVKPLPDSEAARIMKDPVLKRRVLKARACYKDRNAGKAEAPIDAKARACLCGFNDPDLKDLPRFSPTATRAGFHCTLQVAASAQVNKNGTLRPPDKRWRVAVGDVSAAFLQGRQSRRPQPLYMKPPRDPIIEMANAFAEAELYEVTGNIYGLINAPFEWSEEVRRRFQDAGAVEHSLDTMTFLFVDSDTSLKAMLVVHVDDMFITWDPSFNIHRIKDKFEFGKWNEASVADGVTVIFTGKELAFRPDGSLQVTQSEFIKGTAAKKIPRSRMIADLSLLPDERTEFRSCAGCGQWVAGSCRPDIAAAVSLSQKSGATIEDLKTLYGIIDYLKKTPDVGLVFRPVDFDNMILICYGDASWANAENLKTQVGQVVVLTTRAALVQETPCSPMDHRSCRTTRVVRSTLAAEACAADGTADSGHYYAAFLEEILFGRRATRGLMPQTPIYVATDCRSLYDAIQKHAGNLEEKRTLIDIASIRESMVNGGIRWVPTEHQWADGLTKDDVKLREKFTAWLRNPVVTLRDPQDPHLRVGFTSCLTNRSAIFPDSARSQLAILLEQMARQLEGPSQAAPFQEFLRVLTQTPNHAKNIKHLRDELPAEVKAEYLRNAEYLETADAHAVYPTSIYRQCDGFTLATKDASTIEAVMSTTLTTTIKIARKVLEPSNHLLYNIYKPLGRCVAVVDDKVDAIYGKELDAYFAGHGIEFKKIVSSGNEADKDIRDVERILVSLKKAGQGRHEPLLVVGGGVIADIAGFAAALYSRNTPYVMLCTSIVSGIDAGPSPRVCCNGFDYKNLYGAYHPPVLTITDRAFWASLHPGWLRHGVAEIIKMAVMKDLSLFELVEQWGPKCLETKFGTVGDSVNDQAFQDVCDLIVGKAMEGYVRSEYGNLWETHQCRPHAYGHTWSPGYELPSGMLHGHAVGTCMGFGAYLAMKSDFIPEIECQRILKVISDCELCLWHPIMEDGAAVWRSQVAMIEKRGGNLCAPIPRPLGESGYLNDLSEEMLLQRLQEYKSICLSYPRQGRGVEEHCTEVGLADPQSKKMAPPDDRFVVTPTDLLITTLSKAKAQNDMNDMATVGEVVRMLDGVDGMVVKYSTQPSEALHNISVQTAKSNPNWAEMEKKGTTSRLLEAEMISGQAEGQLLKLLVKFGAVKKVLDIGTFTGYSSLAMAEALPEDGRVVTLERQEEAAKMAAENWASSPHVGKIESRVGEAQALLQALASQGESFDLVFLDVDKPGYFALYQTLMETGLLRVGGLLAVDNTM</sequence>
<dbReference type="InterPro" id="IPR001584">
    <property type="entry name" value="Integrase_cat-core"/>
</dbReference>
<feature type="compositionally biased region" description="Low complexity" evidence="10">
    <location>
        <begin position="15"/>
        <end position="50"/>
    </location>
</feature>
<dbReference type="GO" id="GO:0017000">
    <property type="term" value="P:antibiotic biosynthetic process"/>
    <property type="evidence" value="ECO:0007669"/>
    <property type="project" value="InterPro"/>
</dbReference>
<dbReference type="PANTHER" id="PTHR43622">
    <property type="entry name" value="3-DEHYDROQUINATE SYNTHASE"/>
    <property type="match status" value="1"/>
</dbReference>
<dbReference type="EMBL" id="CAJNNV010000177">
    <property type="protein sequence ID" value="CAE8581725.1"/>
    <property type="molecule type" value="Genomic_DNA"/>
</dbReference>
<evidence type="ECO:0000259" key="11">
    <source>
        <dbReference type="PROSITE" id="PS50994"/>
    </source>
</evidence>
<feature type="compositionally biased region" description="Acidic residues" evidence="10">
    <location>
        <begin position="322"/>
        <end position="332"/>
    </location>
</feature>
<keyword evidence="8" id="KW-0456">Lyase</keyword>
<dbReference type="GO" id="GO:0003856">
    <property type="term" value="F:3-dehydroquinate synthase activity"/>
    <property type="evidence" value="ECO:0007669"/>
    <property type="project" value="TreeGrafter"/>
</dbReference>
<feature type="region of interest" description="Disordered" evidence="10">
    <location>
        <begin position="1726"/>
        <end position="1749"/>
    </location>
</feature>
<dbReference type="SUPFAM" id="SSF53335">
    <property type="entry name" value="S-adenosyl-L-methionine-dependent methyltransferases"/>
    <property type="match status" value="1"/>
</dbReference>
<feature type="compositionally biased region" description="Polar residues" evidence="10">
    <location>
        <begin position="872"/>
        <end position="883"/>
    </location>
</feature>
<dbReference type="Gene3D" id="3.40.50.150">
    <property type="entry name" value="Vaccinia Virus protein VP39"/>
    <property type="match status" value="1"/>
</dbReference>
<dbReference type="Gene3D" id="3.40.50.1970">
    <property type="match status" value="1"/>
</dbReference>
<dbReference type="CDD" id="cd08199">
    <property type="entry name" value="EEVS"/>
    <property type="match status" value="1"/>
</dbReference>
<dbReference type="Pfam" id="PF01596">
    <property type="entry name" value="Methyltransf_3"/>
    <property type="match status" value="1"/>
</dbReference>
<evidence type="ECO:0000256" key="8">
    <source>
        <dbReference type="ARBA" id="ARBA00023239"/>
    </source>
</evidence>
<keyword evidence="6" id="KW-0547">Nucleotide-binding</keyword>
<feature type="region of interest" description="Disordered" evidence="10">
    <location>
        <begin position="1812"/>
        <end position="1832"/>
    </location>
</feature>
<dbReference type="OMA" id="CSHADES"/>
<accession>A0A813D2G8</accession>
<dbReference type="CDD" id="cd02440">
    <property type="entry name" value="AdoMet_MTases"/>
    <property type="match status" value="1"/>
</dbReference>
<dbReference type="InterPro" id="IPR012337">
    <property type="entry name" value="RNaseH-like_sf"/>
</dbReference>
<dbReference type="GO" id="GO:0003676">
    <property type="term" value="F:nucleic acid binding"/>
    <property type="evidence" value="ECO:0007669"/>
    <property type="project" value="InterPro"/>
</dbReference>
<keyword evidence="7" id="KW-0520">NAD</keyword>
<feature type="region of interest" description="Disordered" evidence="10">
    <location>
        <begin position="359"/>
        <end position="393"/>
    </location>
</feature>
<dbReference type="PROSITE" id="PS50994">
    <property type="entry name" value="INTEGRASE"/>
    <property type="match status" value="1"/>
</dbReference>
<keyword evidence="2" id="KW-0489">Methyltransferase</keyword>
<keyword evidence="3" id="KW-0808">Transferase</keyword>
<keyword evidence="5" id="KW-0479">Metal-binding</keyword>
<dbReference type="Gene3D" id="1.20.1090.10">
    <property type="entry name" value="Dehydroquinate synthase-like - alpha domain"/>
    <property type="match status" value="1"/>
</dbReference>
<evidence type="ECO:0000313" key="13">
    <source>
        <dbReference type="Proteomes" id="UP000654075"/>
    </source>
</evidence>
<dbReference type="Proteomes" id="UP000654075">
    <property type="component" value="Unassembled WGS sequence"/>
</dbReference>
<dbReference type="InterPro" id="IPR036397">
    <property type="entry name" value="RNaseH_sf"/>
</dbReference>
<dbReference type="SUPFAM" id="SSF56796">
    <property type="entry name" value="Dehydroquinate synthase-like"/>
    <property type="match status" value="1"/>
</dbReference>
<feature type="compositionally biased region" description="Low complexity" evidence="10">
    <location>
        <begin position="885"/>
        <end position="901"/>
    </location>
</feature>
<dbReference type="GO" id="GO:0032259">
    <property type="term" value="P:methylation"/>
    <property type="evidence" value="ECO:0007669"/>
    <property type="project" value="UniProtKB-KW"/>
</dbReference>
<evidence type="ECO:0000256" key="5">
    <source>
        <dbReference type="ARBA" id="ARBA00022723"/>
    </source>
</evidence>
<feature type="region of interest" description="Disordered" evidence="10">
    <location>
        <begin position="853"/>
        <end position="921"/>
    </location>
</feature>
<evidence type="ECO:0000256" key="4">
    <source>
        <dbReference type="ARBA" id="ARBA00022691"/>
    </source>
</evidence>
<protein>
    <recommendedName>
        <fullName evidence="11">Integrase catalytic domain-containing protein</fullName>
    </recommendedName>
</protein>
<evidence type="ECO:0000256" key="9">
    <source>
        <dbReference type="ARBA" id="ARBA00023453"/>
    </source>
</evidence>
<evidence type="ECO:0000256" key="6">
    <source>
        <dbReference type="ARBA" id="ARBA00022741"/>
    </source>
</evidence>
<dbReference type="Pfam" id="PF24621">
    <property type="entry name" value="DHQS_C"/>
    <property type="match status" value="1"/>
</dbReference>
<feature type="region of interest" description="Disordered" evidence="10">
    <location>
        <begin position="790"/>
        <end position="809"/>
    </location>
</feature>
<feature type="compositionally biased region" description="Gly residues" evidence="10">
    <location>
        <begin position="368"/>
        <end position="378"/>
    </location>
</feature>
<comment type="cofactor">
    <cofactor evidence="1">
        <name>NAD(+)</name>
        <dbReference type="ChEBI" id="CHEBI:57540"/>
    </cofactor>
</comment>
<dbReference type="PANTHER" id="PTHR43622:SF3">
    <property type="entry name" value="2-EPI-5-EPI-VALIOLONE SYNTHASE"/>
    <property type="match status" value="1"/>
</dbReference>
<dbReference type="InterPro" id="IPR002935">
    <property type="entry name" value="SAM_O-MeTrfase"/>
</dbReference>
<dbReference type="InterPro" id="IPR056179">
    <property type="entry name" value="DHQS_C"/>
</dbReference>
<comment type="similarity">
    <text evidence="9">Belongs to the class I-like SAM-binding methyltransferase superfamily. Cation-dependent O-methyltransferase family.</text>
</comment>
<feature type="domain" description="Integrase catalytic" evidence="11">
    <location>
        <begin position="1425"/>
        <end position="1595"/>
    </location>
</feature>
<evidence type="ECO:0000256" key="2">
    <source>
        <dbReference type="ARBA" id="ARBA00022603"/>
    </source>
</evidence>
<evidence type="ECO:0000256" key="1">
    <source>
        <dbReference type="ARBA" id="ARBA00001911"/>
    </source>
</evidence>
<dbReference type="Gene3D" id="3.30.420.10">
    <property type="entry name" value="Ribonuclease H-like superfamily/Ribonuclease H"/>
    <property type="match status" value="1"/>
</dbReference>
<gene>
    <name evidence="12" type="ORF">PGLA1383_LOCUS738</name>
</gene>
<dbReference type="PROSITE" id="PS51682">
    <property type="entry name" value="SAM_OMT_I"/>
    <property type="match status" value="1"/>
</dbReference>
<dbReference type="InterPro" id="IPR035872">
    <property type="entry name" value="EEVS-like"/>
</dbReference>
<dbReference type="GO" id="GO:0008171">
    <property type="term" value="F:O-methyltransferase activity"/>
    <property type="evidence" value="ECO:0007669"/>
    <property type="project" value="InterPro"/>
</dbReference>
<comment type="caution">
    <text evidence="12">The sequence shown here is derived from an EMBL/GenBank/DDBJ whole genome shotgun (WGS) entry which is preliminary data.</text>
</comment>
<feature type="region of interest" description="Disordered" evidence="10">
    <location>
        <begin position="1927"/>
        <end position="1946"/>
    </location>
</feature>
<feature type="region of interest" description="Disordered" evidence="10">
    <location>
        <begin position="1"/>
        <end position="102"/>
    </location>
</feature>
<proteinExistence type="inferred from homology"/>